<dbReference type="CDD" id="cd07043">
    <property type="entry name" value="STAS_anti-anti-sigma_factors"/>
    <property type="match status" value="1"/>
</dbReference>
<evidence type="ECO:0000259" key="3">
    <source>
        <dbReference type="PROSITE" id="PS50801"/>
    </source>
</evidence>
<gene>
    <name evidence="4" type="ORF">B4N89_18380</name>
</gene>
<reference evidence="4 5" key="1">
    <citation type="submission" date="2017-03" db="EMBL/GenBank/DDBJ databases">
        <title>Draft genome sequence of Streptomyces scabrisporus NF3, endophyte isolated from Amphipterygium adstringens.</title>
        <authorList>
            <person name="Vazquez M."/>
            <person name="Ceapa C.D."/>
            <person name="Rodriguez Luna D."/>
            <person name="Sanchez Esquivel S."/>
        </authorList>
    </citation>
    <scope>NUCLEOTIDE SEQUENCE [LARGE SCALE GENOMIC DNA]</scope>
    <source>
        <strain evidence="4 5">NF3</strain>
    </source>
</reference>
<dbReference type="Pfam" id="PF01740">
    <property type="entry name" value="STAS"/>
    <property type="match status" value="1"/>
</dbReference>
<dbReference type="OrthoDB" id="3622319at2"/>
<dbReference type="PANTHER" id="PTHR33495:SF2">
    <property type="entry name" value="ANTI-SIGMA FACTOR ANTAGONIST TM_1081-RELATED"/>
    <property type="match status" value="1"/>
</dbReference>
<comment type="caution">
    <text evidence="4">The sequence shown here is derived from an EMBL/GenBank/DDBJ whole genome shotgun (WGS) entry which is preliminary data.</text>
</comment>
<evidence type="ECO:0000256" key="1">
    <source>
        <dbReference type="ARBA" id="ARBA00009013"/>
    </source>
</evidence>
<dbReference type="NCBIfam" id="TIGR00377">
    <property type="entry name" value="ant_ant_sig"/>
    <property type="match status" value="1"/>
</dbReference>
<evidence type="ECO:0000256" key="2">
    <source>
        <dbReference type="RuleBase" id="RU003749"/>
    </source>
</evidence>
<dbReference type="eggNOG" id="COG1366">
    <property type="taxonomic scope" value="Bacteria"/>
</dbReference>
<dbReference type="InterPro" id="IPR003658">
    <property type="entry name" value="Anti-sigma_ant"/>
</dbReference>
<dbReference type="PANTHER" id="PTHR33495">
    <property type="entry name" value="ANTI-SIGMA FACTOR ANTAGONIST TM_1081-RELATED-RELATED"/>
    <property type="match status" value="1"/>
</dbReference>
<keyword evidence="5" id="KW-1185">Reference proteome</keyword>
<dbReference type="EMBL" id="MWQN01000001">
    <property type="protein sequence ID" value="OPC82645.1"/>
    <property type="molecule type" value="Genomic_DNA"/>
</dbReference>
<dbReference type="InterPro" id="IPR002645">
    <property type="entry name" value="STAS_dom"/>
</dbReference>
<dbReference type="InterPro" id="IPR036513">
    <property type="entry name" value="STAS_dom_sf"/>
</dbReference>
<proteinExistence type="inferred from homology"/>
<dbReference type="Gene3D" id="3.30.750.24">
    <property type="entry name" value="STAS domain"/>
    <property type="match status" value="1"/>
</dbReference>
<dbReference type="Proteomes" id="UP000190037">
    <property type="component" value="Unassembled WGS sequence"/>
</dbReference>
<evidence type="ECO:0000313" key="5">
    <source>
        <dbReference type="Proteomes" id="UP000190037"/>
    </source>
</evidence>
<protein>
    <recommendedName>
        <fullName evidence="2">Anti-sigma factor antagonist</fullName>
    </recommendedName>
</protein>
<evidence type="ECO:0000313" key="4">
    <source>
        <dbReference type="EMBL" id="OPC82645.1"/>
    </source>
</evidence>
<dbReference type="AlphaFoldDB" id="A0A1T3P112"/>
<dbReference type="STRING" id="159449.B4N89_18380"/>
<dbReference type="RefSeq" id="WP_078976911.1">
    <property type="nucleotide sequence ID" value="NZ_MWQN01000001.1"/>
</dbReference>
<dbReference type="GO" id="GO:0043856">
    <property type="term" value="F:anti-sigma factor antagonist activity"/>
    <property type="evidence" value="ECO:0007669"/>
    <property type="project" value="InterPro"/>
</dbReference>
<name>A0A1T3P112_9ACTN</name>
<dbReference type="PROSITE" id="PS50801">
    <property type="entry name" value="STAS"/>
    <property type="match status" value="1"/>
</dbReference>
<accession>A0A1T3P112</accession>
<sequence length="113" mass="11719">MQGGLTVSVHTQGTSSIVTVAGEIDVDSAAAVRDRLFECVERGSVRLVIDCSELDFCDSTGLNAFLAARLRAQAAGGAVHLVGVQPAVARVFEITGAVQGFTFHETLAEAVGE</sequence>
<organism evidence="4 5">
    <name type="scientific">Embleya scabrispora</name>
    <dbReference type="NCBI Taxonomy" id="159449"/>
    <lineage>
        <taxon>Bacteria</taxon>
        <taxon>Bacillati</taxon>
        <taxon>Actinomycetota</taxon>
        <taxon>Actinomycetes</taxon>
        <taxon>Kitasatosporales</taxon>
        <taxon>Streptomycetaceae</taxon>
        <taxon>Embleya</taxon>
    </lineage>
</organism>
<comment type="similarity">
    <text evidence="1 2">Belongs to the anti-sigma-factor antagonist family.</text>
</comment>
<dbReference type="SUPFAM" id="SSF52091">
    <property type="entry name" value="SpoIIaa-like"/>
    <property type="match status" value="1"/>
</dbReference>
<feature type="domain" description="STAS" evidence="3">
    <location>
        <begin position="5"/>
        <end position="113"/>
    </location>
</feature>